<keyword evidence="3" id="KW-1185">Reference proteome</keyword>
<feature type="region of interest" description="Disordered" evidence="1">
    <location>
        <begin position="126"/>
        <end position="145"/>
    </location>
</feature>
<comment type="caution">
    <text evidence="2">The sequence shown here is derived from an EMBL/GenBank/DDBJ whole genome shotgun (WGS) entry which is preliminary data.</text>
</comment>
<sequence length="270" mass="31282">MSLFKRSIQVLSNRSIHTSFIRQEWTKSSLKKMKKTELLQLAKEHHVQKVLGTKNEIIDQLLDLQKPQEVEKPLEKPQVEMDAQWVNAFENKVAQRQSTNKKMSKGPHPMNDNIFKKPVLQVQSVVEEEQADKEEKKEEDEDVEDDVNKEWVEAFEMKVSSRGSRSQKLKEELLLFTTESTKNTAQLLVNDNDKIENEKLLEDNNKRKEVIADDKQLSKDDEISKVKADNKEESPSDSNTVINATIGSSLLIWYFGGQEAFIKIWEFFSS</sequence>
<evidence type="ECO:0000313" key="3">
    <source>
        <dbReference type="Proteomes" id="UP000716291"/>
    </source>
</evidence>
<proteinExistence type="predicted"/>
<gene>
    <name evidence="2" type="ORF">G6F64_005055</name>
</gene>
<protein>
    <recommendedName>
        <fullName evidence="4">SAP domain-containing protein</fullName>
    </recommendedName>
</protein>
<name>A0A9P6XBA0_RHIOR</name>
<evidence type="ECO:0000256" key="1">
    <source>
        <dbReference type="SAM" id="MobiDB-lite"/>
    </source>
</evidence>
<accession>A0A9P6XBA0</accession>
<dbReference type="EMBL" id="JAANQT010000592">
    <property type="protein sequence ID" value="KAG1309768.1"/>
    <property type="molecule type" value="Genomic_DNA"/>
</dbReference>
<evidence type="ECO:0000313" key="2">
    <source>
        <dbReference type="EMBL" id="KAG1309768.1"/>
    </source>
</evidence>
<organism evidence="2 3">
    <name type="scientific">Rhizopus oryzae</name>
    <name type="common">Mucormycosis agent</name>
    <name type="synonym">Rhizopus arrhizus var. delemar</name>
    <dbReference type="NCBI Taxonomy" id="64495"/>
    <lineage>
        <taxon>Eukaryota</taxon>
        <taxon>Fungi</taxon>
        <taxon>Fungi incertae sedis</taxon>
        <taxon>Mucoromycota</taxon>
        <taxon>Mucoromycotina</taxon>
        <taxon>Mucoromycetes</taxon>
        <taxon>Mucorales</taxon>
        <taxon>Mucorineae</taxon>
        <taxon>Rhizopodaceae</taxon>
        <taxon>Rhizopus</taxon>
    </lineage>
</organism>
<reference evidence="2" key="1">
    <citation type="journal article" date="2020" name="Microb. Genom.">
        <title>Genetic diversity of clinical and environmental Mucorales isolates obtained from an investigation of mucormycosis cases among solid organ transplant recipients.</title>
        <authorList>
            <person name="Nguyen M.H."/>
            <person name="Kaul D."/>
            <person name="Muto C."/>
            <person name="Cheng S.J."/>
            <person name="Richter R.A."/>
            <person name="Bruno V.M."/>
            <person name="Liu G."/>
            <person name="Beyhan S."/>
            <person name="Sundermann A.J."/>
            <person name="Mounaud S."/>
            <person name="Pasculle A.W."/>
            <person name="Nierman W.C."/>
            <person name="Driscoll E."/>
            <person name="Cumbie R."/>
            <person name="Clancy C.J."/>
            <person name="Dupont C.L."/>
        </authorList>
    </citation>
    <scope>NUCLEOTIDE SEQUENCE</scope>
    <source>
        <strain evidence="2">GL11</strain>
    </source>
</reference>
<dbReference type="Proteomes" id="UP000716291">
    <property type="component" value="Unassembled WGS sequence"/>
</dbReference>
<evidence type="ECO:0008006" key="4">
    <source>
        <dbReference type="Google" id="ProtNLM"/>
    </source>
</evidence>
<dbReference type="AlphaFoldDB" id="A0A9P6XBA0"/>